<accession>A0A0E0Q724</accession>
<organism evidence="1 2">
    <name type="scientific">Oryza rufipogon</name>
    <name type="common">Brownbeard rice</name>
    <name type="synonym">Asian wild rice</name>
    <dbReference type="NCBI Taxonomy" id="4529"/>
    <lineage>
        <taxon>Eukaryota</taxon>
        <taxon>Viridiplantae</taxon>
        <taxon>Streptophyta</taxon>
        <taxon>Embryophyta</taxon>
        <taxon>Tracheophyta</taxon>
        <taxon>Spermatophyta</taxon>
        <taxon>Magnoliopsida</taxon>
        <taxon>Liliopsida</taxon>
        <taxon>Poales</taxon>
        <taxon>Poaceae</taxon>
        <taxon>BOP clade</taxon>
        <taxon>Oryzoideae</taxon>
        <taxon>Oryzeae</taxon>
        <taxon>Oryzinae</taxon>
        <taxon>Oryza</taxon>
    </lineage>
</organism>
<dbReference type="EnsemblPlants" id="ORUFI07G11420.1">
    <property type="protein sequence ID" value="ORUFI07G11420.1"/>
    <property type="gene ID" value="ORUFI07G11420"/>
</dbReference>
<evidence type="ECO:0000313" key="2">
    <source>
        <dbReference type="Proteomes" id="UP000008022"/>
    </source>
</evidence>
<keyword evidence="2" id="KW-1185">Reference proteome</keyword>
<name>A0A0E0Q724_ORYRU</name>
<proteinExistence type="predicted"/>
<reference evidence="2" key="1">
    <citation type="submission" date="2013-06" db="EMBL/GenBank/DDBJ databases">
        <authorList>
            <person name="Zhao Q."/>
        </authorList>
    </citation>
    <scope>NUCLEOTIDE SEQUENCE</scope>
    <source>
        <strain evidence="2">cv. W1943</strain>
    </source>
</reference>
<dbReference type="Proteomes" id="UP000008022">
    <property type="component" value="Unassembled WGS sequence"/>
</dbReference>
<dbReference type="AlphaFoldDB" id="A0A0E0Q724"/>
<evidence type="ECO:0000313" key="1">
    <source>
        <dbReference type="EnsemblPlants" id="ORUFI07G11420.1"/>
    </source>
</evidence>
<sequence length="114" mass="12862">MKLHLCRPFGPQPCCFRRLHHRPCIDTLVVRTGHLQPSGSSSTALSIVAAFLISYLARMVLATSLRAFVPSCPRVWQTRHDVSSSTVRQHQLFGVIFLNDCHERITVIIFSTAF</sequence>
<reference evidence="1" key="2">
    <citation type="submission" date="2015-06" db="UniProtKB">
        <authorList>
            <consortium name="EnsemblPlants"/>
        </authorList>
    </citation>
    <scope>IDENTIFICATION</scope>
</reference>
<dbReference type="Gramene" id="ORUFI07G11420.1">
    <property type="protein sequence ID" value="ORUFI07G11420.1"/>
    <property type="gene ID" value="ORUFI07G11420"/>
</dbReference>
<dbReference type="HOGENOM" id="CLU_2125163_0_0_1"/>
<protein>
    <submittedName>
        <fullName evidence="1">Uncharacterized protein</fullName>
    </submittedName>
</protein>